<dbReference type="InterPro" id="IPR036179">
    <property type="entry name" value="Ig-like_dom_sf"/>
</dbReference>
<dbReference type="GO" id="GO:0009617">
    <property type="term" value="P:response to bacterium"/>
    <property type="evidence" value="ECO:0007669"/>
    <property type="project" value="TreeGrafter"/>
</dbReference>
<evidence type="ECO:0000256" key="6">
    <source>
        <dbReference type="ARBA" id="ARBA00023157"/>
    </source>
</evidence>
<evidence type="ECO:0000256" key="5">
    <source>
        <dbReference type="ARBA" id="ARBA00023136"/>
    </source>
</evidence>
<keyword evidence="4" id="KW-0391">Immunity</keyword>
<dbReference type="InterPro" id="IPR003599">
    <property type="entry name" value="Ig_sub"/>
</dbReference>
<feature type="signal peptide" evidence="9">
    <location>
        <begin position="1"/>
        <end position="19"/>
    </location>
</feature>
<keyword evidence="3 9" id="KW-0732">Signal</keyword>
<comment type="subcellular location">
    <subcellularLocation>
        <location evidence="1">Cell membrane</location>
    </subcellularLocation>
</comment>
<dbReference type="InterPro" id="IPR013783">
    <property type="entry name" value="Ig-like_fold"/>
</dbReference>
<accession>A0A3Q3BJS6</accession>
<dbReference type="GO" id="GO:0005886">
    <property type="term" value="C:plasma membrane"/>
    <property type="evidence" value="ECO:0007669"/>
    <property type="project" value="UniProtKB-SubCell"/>
</dbReference>
<feature type="chain" id="PRO_5018599740" description="Ig-like domain-containing protein" evidence="9">
    <location>
        <begin position="20"/>
        <end position="277"/>
    </location>
</feature>
<name>A0A3Q3BJS6_KRYMA</name>
<keyword evidence="6" id="KW-1015">Disulfide bond</keyword>
<protein>
    <recommendedName>
        <fullName evidence="10">Ig-like domain-containing protein</fullName>
    </recommendedName>
</protein>
<feature type="compositionally biased region" description="Basic and acidic residues" evidence="8">
    <location>
        <begin position="257"/>
        <end position="271"/>
    </location>
</feature>
<evidence type="ECO:0000256" key="9">
    <source>
        <dbReference type="SAM" id="SignalP"/>
    </source>
</evidence>
<feature type="domain" description="Ig-like" evidence="10">
    <location>
        <begin position="23"/>
        <end position="119"/>
    </location>
</feature>
<evidence type="ECO:0000256" key="4">
    <source>
        <dbReference type="ARBA" id="ARBA00022859"/>
    </source>
</evidence>
<evidence type="ECO:0000256" key="7">
    <source>
        <dbReference type="ARBA" id="ARBA00023180"/>
    </source>
</evidence>
<proteinExistence type="predicted"/>
<evidence type="ECO:0000313" key="12">
    <source>
        <dbReference type="Proteomes" id="UP000264800"/>
    </source>
</evidence>
<dbReference type="SMART" id="SM00409">
    <property type="entry name" value="IG"/>
    <property type="match status" value="2"/>
</dbReference>
<dbReference type="GO" id="GO:0002376">
    <property type="term" value="P:immune system process"/>
    <property type="evidence" value="ECO:0007669"/>
    <property type="project" value="UniProtKB-KW"/>
</dbReference>
<organism evidence="11 12">
    <name type="scientific">Kryptolebias marmoratus</name>
    <name type="common">Mangrove killifish</name>
    <name type="synonym">Rivulus marmoratus</name>
    <dbReference type="NCBI Taxonomy" id="37003"/>
    <lineage>
        <taxon>Eukaryota</taxon>
        <taxon>Metazoa</taxon>
        <taxon>Chordata</taxon>
        <taxon>Craniata</taxon>
        <taxon>Vertebrata</taxon>
        <taxon>Euteleostomi</taxon>
        <taxon>Actinopterygii</taxon>
        <taxon>Neopterygii</taxon>
        <taxon>Teleostei</taxon>
        <taxon>Neoteleostei</taxon>
        <taxon>Acanthomorphata</taxon>
        <taxon>Ovalentaria</taxon>
        <taxon>Atherinomorphae</taxon>
        <taxon>Cyprinodontiformes</taxon>
        <taxon>Rivulidae</taxon>
        <taxon>Kryptolebias</taxon>
    </lineage>
</organism>
<feature type="domain" description="Ig-like" evidence="10">
    <location>
        <begin position="125"/>
        <end position="204"/>
    </location>
</feature>
<dbReference type="AlphaFoldDB" id="A0A3Q3BJS6"/>
<dbReference type="Gene3D" id="2.60.40.10">
    <property type="entry name" value="Immunoglobulins"/>
    <property type="match status" value="2"/>
</dbReference>
<dbReference type="PROSITE" id="PS50835">
    <property type="entry name" value="IG_LIKE"/>
    <property type="match status" value="2"/>
</dbReference>
<dbReference type="PANTHER" id="PTHR19433">
    <property type="entry name" value="T-CELL RECEPTOR ALPHA CHAIN V REGION-RELATED"/>
    <property type="match status" value="1"/>
</dbReference>
<evidence type="ECO:0000256" key="1">
    <source>
        <dbReference type="ARBA" id="ARBA00004236"/>
    </source>
</evidence>
<keyword evidence="7" id="KW-0325">Glycoprotein</keyword>
<dbReference type="SUPFAM" id="SSF48726">
    <property type="entry name" value="Immunoglobulin"/>
    <property type="match status" value="2"/>
</dbReference>
<evidence type="ECO:0000313" key="11">
    <source>
        <dbReference type="Ensembl" id="ENSKMAP00000025124.1"/>
    </source>
</evidence>
<dbReference type="InterPro" id="IPR013106">
    <property type="entry name" value="Ig_V-set"/>
</dbReference>
<keyword evidence="5" id="KW-0472">Membrane</keyword>
<dbReference type="InterPro" id="IPR007110">
    <property type="entry name" value="Ig-like_dom"/>
</dbReference>
<keyword evidence="12" id="KW-1185">Reference proteome</keyword>
<dbReference type="GeneTree" id="ENSGT01030000234530"/>
<dbReference type="InterPro" id="IPR052051">
    <property type="entry name" value="TCR_complex_component"/>
</dbReference>
<evidence type="ECO:0000256" key="2">
    <source>
        <dbReference type="ARBA" id="ARBA00022475"/>
    </source>
</evidence>
<dbReference type="Pfam" id="PF07686">
    <property type="entry name" value="V-set"/>
    <property type="match status" value="2"/>
</dbReference>
<sequence length="277" mass="31004">SYECCGILFTQCFLSFVITVQLGEPATLTCDLPDVWLGLKSLYWYKQDVGNSLKLITMLRKNTNPEYGPGVLSTRFNVTCYEKISSLTILGAVKEDEGMYHCAVISWTENTWIQQPAATDPDHPGGSVTLQCSILSDSEKKTCPGDLSVFWFRARSKDSHPDIIYTNGNSTDNCEKKSDPQKSCVYHFFKNISSSDAGTYYCAVATCGEIIFILIGNGTKLETGMILFCRIKIIYLYTERGQDLNYAALHFSGEKSTRGKKDKESKTEESVYSHVKL</sequence>
<evidence type="ECO:0000259" key="10">
    <source>
        <dbReference type="PROSITE" id="PS50835"/>
    </source>
</evidence>
<reference evidence="11" key="1">
    <citation type="submission" date="2025-08" db="UniProtKB">
        <authorList>
            <consortium name="Ensembl"/>
        </authorList>
    </citation>
    <scope>IDENTIFICATION</scope>
</reference>
<dbReference type="OMA" id="TENTWIQ"/>
<keyword evidence="2" id="KW-1003">Cell membrane</keyword>
<dbReference type="Ensembl" id="ENSKMAT00000025444.1">
    <property type="protein sequence ID" value="ENSKMAP00000025124.1"/>
    <property type="gene ID" value="ENSKMAG00000018608.1"/>
</dbReference>
<dbReference type="SMART" id="SM00406">
    <property type="entry name" value="IGv"/>
    <property type="match status" value="2"/>
</dbReference>
<feature type="region of interest" description="Disordered" evidence="8">
    <location>
        <begin position="257"/>
        <end position="277"/>
    </location>
</feature>
<evidence type="ECO:0000256" key="3">
    <source>
        <dbReference type="ARBA" id="ARBA00022729"/>
    </source>
</evidence>
<dbReference type="Proteomes" id="UP000264800">
    <property type="component" value="Unplaced"/>
</dbReference>
<reference evidence="11" key="2">
    <citation type="submission" date="2025-09" db="UniProtKB">
        <authorList>
            <consortium name="Ensembl"/>
        </authorList>
    </citation>
    <scope>IDENTIFICATION</scope>
</reference>
<dbReference type="CDD" id="cd00099">
    <property type="entry name" value="IgV"/>
    <property type="match status" value="1"/>
</dbReference>
<evidence type="ECO:0000256" key="8">
    <source>
        <dbReference type="SAM" id="MobiDB-lite"/>
    </source>
</evidence>